<proteinExistence type="predicted"/>
<gene>
    <name evidence="7" type="ORF">F3Y22_tig00116989pilonHSYRG00457</name>
</gene>
<reference evidence="7" key="1">
    <citation type="submission" date="2019-09" db="EMBL/GenBank/DDBJ databases">
        <title>Draft genome information of white flower Hibiscus syriacus.</title>
        <authorList>
            <person name="Kim Y.-M."/>
        </authorList>
    </citation>
    <scope>NUCLEOTIDE SEQUENCE [LARGE SCALE GENOMIC DNA]</scope>
    <source>
        <strain evidence="7">YM2019G1</strain>
    </source>
</reference>
<dbReference type="InterPro" id="IPR000571">
    <property type="entry name" value="Znf_CCCH"/>
</dbReference>
<organism evidence="7 8">
    <name type="scientific">Hibiscus syriacus</name>
    <name type="common">Rose of Sharon</name>
    <dbReference type="NCBI Taxonomy" id="106335"/>
    <lineage>
        <taxon>Eukaryota</taxon>
        <taxon>Viridiplantae</taxon>
        <taxon>Streptophyta</taxon>
        <taxon>Embryophyta</taxon>
        <taxon>Tracheophyta</taxon>
        <taxon>Spermatophyta</taxon>
        <taxon>Magnoliopsida</taxon>
        <taxon>eudicotyledons</taxon>
        <taxon>Gunneridae</taxon>
        <taxon>Pentapetalae</taxon>
        <taxon>rosids</taxon>
        <taxon>malvids</taxon>
        <taxon>Malvales</taxon>
        <taxon>Malvaceae</taxon>
        <taxon>Malvoideae</taxon>
        <taxon>Hibiscus</taxon>
    </lineage>
</organism>
<keyword evidence="3 5" id="KW-0862">Zinc</keyword>
<dbReference type="AlphaFoldDB" id="A0A6A2XMC0"/>
<evidence type="ECO:0000313" key="8">
    <source>
        <dbReference type="Proteomes" id="UP000436088"/>
    </source>
</evidence>
<dbReference type="InterPro" id="IPR050974">
    <property type="entry name" value="Plant_ZF_CCCH"/>
</dbReference>
<protein>
    <submittedName>
        <fullName evidence="7">Zinc finger CCCH domain-containing protein 32-like isoform X1</fullName>
    </submittedName>
</protein>
<comment type="caution">
    <text evidence="7">The sequence shown here is derived from an EMBL/GenBank/DDBJ whole genome shotgun (WGS) entry which is preliminary data.</text>
</comment>
<dbReference type="GO" id="GO:0003729">
    <property type="term" value="F:mRNA binding"/>
    <property type="evidence" value="ECO:0007669"/>
    <property type="project" value="TreeGrafter"/>
</dbReference>
<keyword evidence="4" id="KW-0238">DNA-binding</keyword>
<dbReference type="EMBL" id="VEPZ02001757">
    <property type="protein sequence ID" value="KAE8657587.1"/>
    <property type="molecule type" value="Genomic_DNA"/>
</dbReference>
<evidence type="ECO:0000256" key="5">
    <source>
        <dbReference type="PROSITE-ProRule" id="PRU00723"/>
    </source>
</evidence>
<dbReference type="Proteomes" id="UP000436088">
    <property type="component" value="Unassembled WGS sequence"/>
</dbReference>
<dbReference type="PANTHER" id="PTHR12506:SF43">
    <property type="entry name" value="ZINC FINGER CCCH DOMAIN-CONTAINING PROTEIN 32"/>
    <property type="match status" value="1"/>
</dbReference>
<evidence type="ECO:0000256" key="4">
    <source>
        <dbReference type="ARBA" id="ARBA00023125"/>
    </source>
</evidence>
<dbReference type="PANTHER" id="PTHR12506">
    <property type="entry name" value="PROTEIN PHOSPHATASE RELATED"/>
    <property type="match status" value="1"/>
</dbReference>
<name>A0A6A2XMC0_HIBSY</name>
<evidence type="ECO:0000259" key="6">
    <source>
        <dbReference type="PROSITE" id="PS50103"/>
    </source>
</evidence>
<evidence type="ECO:0000256" key="2">
    <source>
        <dbReference type="ARBA" id="ARBA00022771"/>
    </source>
</evidence>
<evidence type="ECO:0000256" key="1">
    <source>
        <dbReference type="ARBA" id="ARBA00022723"/>
    </source>
</evidence>
<evidence type="ECO:0000256" key="3">
    <source>
        <dbReference type="ARBA" id="ARBA00022833"/>
    </source>
</evidence>
<keyword evidence="1 5" id="KW-0479">Metal-binding</keyword>
<dbReference type="GO" id="GO:0008270">
    <property type="term" value="F:zinc ion binding"/>
    <property type="evidence" value="ECO:0007669"/>
    <property type="project" value="UniProtKB-KW"/>
</dbReference>
<feature type="domain" description="C3H1-type" evidence="6">
    <location>
        <begin position="122"/>
        <end position="150"/>
    </location>
</feature>
<dbReference type="GO" id="GO:0003677">
    <property type="term" value="F:DNA binding"/>
    <property type="evidence" value="ECO:0007669"/>
    <property type="project" value="UniProtKB-KW"/>
</dbReference>
<dbReference type="PROSITE" id="PS50103">
    <property type="entry name" value="ZF_C3H1"/>
    <property type="match status" value="1"/>
</dbReference>
<feature type="zinc finger region" description="C3H1-type" evidence="5">
    <location>
        <begin position="122"/>
        <end position="150"/>
    </location>
</feature>
<keyword evidence="8" id="KW-1185">Reference proteome</keyword>
<evidence type="ECO:0000313" key="7">
    <source>
        <dbReference type="EMBL" id="KAE8657587.1"/>
    </source>
</evidence>
<sequence>MFLMMKRKANLLFAHKSKLGLPTGSSNRFSSTAEPSNKLDRKAPFVSMAEMMREFQSSTRDLSLPHSSLSNEFHLETMARAIKNAETSLVASTEVSHQNQWKPHLTEPKTPVLQTYLRARLTKGEKECSYSLKMGQYKFGITCKFNHPQPAGTSISSFAPQFYQPVRSPSVRIPEQYGGASTNVKVARSPHLPGSFVQGTYGPVLFSLGMVPVQGWNHYSEG</sequence>
<accession>A0A6A2XMC0</accession>
<keyword evidence="2 5" id="KW-0863">Zinc-finger</keyword>